<dbReference type="NCBIfam" id="TIGR00377">
    <property type="entry name" value="ant_ant_sig"/>
    <property type="match status" value="1"/>
</dbReference>
<organism evidence="4 5">
    <name type="scientific">Azospirillum cavernae</name>
    <dbReference type="NCBI Taxonomy" id="2320860"/>
    <lineage>
        <taxon>Bacteria</taxon>
        <taxon>Pseudomonadati</taxon>
        <taxon>Pseudomonadota</taxon>
        <taxon>Alphaproteobacteria</taxon>
        <taxon>Rhodospirillales</taxon>
        <taxon>Azospirillaceae</taxon>
        <taxon>Azospirillum</taxon>
    </lineage>
</organism>
<evidence type="ECO:0000256" key="1">
    <source>
        <dbReference type="ARBA" id="ARBA00009013"/>
    </source>
</evidence>
<accession>A0A418VYM4</accession>
<evidence type="ECO:0000313" key="4">
    <source>
        <dbReference type="EMBL" id="RJF82269.1"/>
    </source>
</evidence>
<dbReference type="Proteomes" id="UP000283458">
    <property type="component" value="Unassembled WGS sequence"/>
</dbReference>
<dbReference type="Gene3D" id="3.30.750.24">
    <property type="entry name" value="STAS domain"/>
    <property type="match status" value="1"/>
</dbReference>
<sequence length="113" mass="11701">MNITEESVGGVSVLRTEGRIDSGNASEFEGHLVRAIGDGSVKLVVDMAKLTYISSAGLRALLIAAKKARPTGGRIALSAMAPHIREVFDLSGFSSLFEIHSDEAAAVAAFGAA</sequence>
<keyword evidence="5" id="KW-1185">Reference proteome</keyword>
<dbReference type="InterPro" id="IPR003658">
    <property type="entry name" value="Anti-sigma_ant"/>
</dbReference>
<reference evidence="4 5" key="1">
    <citation type="submission" date="2018-09" db="EMBL/GenBank/DDBJ databases">
        <authorList>
            <person name="Zhu H."/>
        </authorList>
    </citation>
    <scope>NUCLEOTIDE SEQUENCE [LARGE SCALE GENOMIC DNA]</scope>
    <source>
        <strain evidence="4 5">K2W22B-5</strain>
    </source>
</reference>
<dbReference type="GO" id="GO:0043856">
    <property type="term" value="F:anti-sigma factor antagonist activity"/>
    <property type="evidence" value="ECO:0007669"/>
    <property type="project" value="InterPro"/>
</dbReference>
<name>A0A418VYM4_9PROT</name>
<dbReference type="PROSITE" id="PS50801">
    <property type="entry name" value="STAS"/>
    <property type="match status" value="1"/>
</dbReference>
<dbReference type="InterPro" id="IPR002645">
    <property type="entry name" value="STAS_dom"/>
</dbReference>
<dbReference type="InterPro" id="IPR036513">
    <property type="entry name" value="STAS_dom_sf"/>
</dbReference>
<feature type="domain" description="STAS" evidence="3">
    <location>
        <begin position="1"/>
        <end position="110"/>
    </location>
</feature>
<dbReference type="PANTHER" id="PTHR33495">
    <property type="entry name" value="ANTI-SIGMA FACTOR ANTAGONIST TM_1081-RELATED-RELATED"/>
    <property type="match status" value="1"/>
</dbReference>
<dbReference type="RefSeq" id="WP_119832350.1">
    <property type="nucleotide sequence ID" value="NZ_QYUL01000002.1"/>
</dbReference>
<dbReference type="PANTHER" id="PTHR33495:SF2">
    <property type="entry name" value="ANTI-SIGMA FACTOR ANTAGONIST TM_1081-RELATED"/>
    <property type="match status" value="1"/>
</dbReference>
<evidence type="ECO:0000259" key="3">
    <source>
        <dbReference type="PROSITE" id="PS50801"/>
    </source>
</evidence>
<comment type="caution">
    <text evidence="4">The sequence shown here is derived from an EMBL/GenBank/DDBJ whole genome shotgun (WGS) entry which is preliminary data.</text>
</comment>
<dbReference type="Pfam" id="PF01740">
    <property type="entry name" value="STAS"/>
    <property type="match status" value="1"/>
</dbReference>
<dbReference type="SUPFAM" id="SSF52091">
    <property type="entry name" value="SpoIIaa-like"/>
    <property type="match status" value="1"/>
</dbReference>
<evidence type="ECO:0000256" key="2">
    <source>
        <dbReference type="RuleBase" id="RU003749"/>
    </source>
</evidence>
<evidence type="ECO:0000313" key="5">
    <source>
        <dbReference type="Proteomes" id="UP000283458"/>
    </source>
</evidence>
<dbReference type="CDD" id="cd07043">
    <property type="entry name" value="STAS_anti-anti-sigma_factors"/>
    <property type="match status" value="1"/>
</dbReference>
<comment type="similarity">
    <text evidence="1 2">Belongs to the anti-sigma-factor antagonist family.</text>
</comment>
<gene>
    <name evidence="4" type="ORF">D3877_19690</name>
</gene>
<dbReference type="AlphaFoldDB" id="A0A418VYM4"/>
<protein>
    <recommendedName>
        <fullName evidence="2">Anti-sigma factor antagonist</fullName>
    </recommendedName>
</protein>
<dbReference type="OrthoDB" id="280847at2"/>
<dbReference type="EMBL" id="QYUL01000002">
    <property type="protein sequence ID" value="RJF82269.1"/>
    <property type="molecule type" value="Genomic_DNA"/>
</dbReference>
<proteinExistence type="inferred from homology"/>